<protein>
    <submittedName>
        <fullName evidence="3">ABC transporter family substrate-binding protein</fullName>
    </submittedName>
</protein>
<evidence type="ECO:0000313" key="4">
    <source>
        <dbReference type="Proteomes" id="UP000535543"/>
    </source>
</evidence>
<dbReference type="GO" id="GO:0015833">
    <property type="term" value="P:peptide transport"/>
    <property type="evidence" value="ECO:0007669"/>
    <property type="project" value="TreeGrafter"/>
</dbReference>
<proteinExistence type="predicted"/>
<dbReference type="Pfam" id="PF00496">
    <property type="entry name" value="SBP_bac_5"/>
    <property type="match status" value="1"/>
</dbReference>
<dbReference type="PANTHER" id="PTHR30290:SF65">
    <property type="entry name" value="MONOACYL PHOSPHATIDYLINOSITOL TETRAMANNOSIDE-BINDING PROTEIN LPQW-RELATED"/>
    <property type="match status" value="1"/>
</dbReference>
<dbReference type="EMBL" id="VCQU01000008">
    <property type="protein sequence ID" value="NMN97661.1"/>
    <property type="molecule type" value="Genomic_DNA"/>
</dbReference>
<dbReference type="Gene3D" id="3.10.105.10">
    <property type="entry name" value="Dipeptide-binding Protein, Domain 3"/>
    <property type="match status" value="1"/>
</dbReference>
<feature type="region of interest" description="Disordered" evidence="1">
    <location>
        <begin position="376"/>
        <end position="395"/>
    </location>
</feature>
<dbReference type="CDD" id="cd08501">
    <property type="entry name" value="PBP2_Lpqw"/>
    <property type="match status" value="1"/>
</dbReference>
<feature type="domain" description="Solute-binding protein family 5" evidence="2">
    <location>
        <begin position="102"/>
        <end position="474"/>
    </location>
</feature>
<organism evidence="3 4">
    <name type="scientific">Antrihabitans stalactiti</name>
    <dbReference type="NCBI Taxonomy" id="2584121"/>
    <lineage>
        <taxon>Bacteria</taxon>
        <taxon>Bacillati</taxon>
        <taxon>Actinomycetota</taxon>
        <taxon>Actinomycetes</taxon>
        <taxon>Mycobacteriales</taxon>
        <taxon>Nocardiaceae</taxon>
        <taxon>Antrihabitans</taxon>
    </lineage>
</organism>
<dbReference type="PANTHER" id="PTHR30290">
    <property type="entry name" value="PERIPLASMIC BINDING COMPONENT OF ABC TRANSPORTER"/>
    <property type="match status" value="1"/>
</dbReference>
<evidence type="ECO:0000313" key="3">
    <source>
        <dbReference type="EMBL" id="NMN97661.1"/>
    </source>
</evidence>
<evidence type="ECO:0000259" key="2">
    <source>
        <dbReference type="Pfam" id="PF00496"/>
    </source>
</evidence>
<accession>A0A848KHM2</accession>
<dbReference type="InterPro" id="IPR039424">
    <property type="entry name" value="SBP_5"/>
</dbReference>
<feature type="compositionally biased region" description="Low complexity" evidence="1">
    <location>
        <begin position="376"/>
        <end position="388"/>
    </location>
</feature>
<comment type="caution">
    <text evidence="3">The sequence shown here is derived from an EMBL/GenBank/DDBJ whole genome shotgun (WGS) entry which is preliminary data.</text>
</comment>
<gene>
    <name evidence="3" type="ORF">FGL95_21735</name>
</gene>
<dbReference type="Proteomes" id="UP000535543">
    <property type="component" value="Unassembled WGS sequence"/>
</dbReference>
<dbReference type="InterPro" id="IPR000914">
    <property type="entry name" value="SBP_5_dom"/>
</dbReference>
<sequence length="589" mass="61386">MTACAAASALFLAGCTADPPPPIESTDSPNSPTAVPTKNTVVVAIDDIGNGFNPHLLADQSPTNSAVASLVLPSPFRPTRTADGKGTDWLLDRTVMDSADVTTPDPLTIVYKIRDEAQWSDGAPIAAEDFRYLWQQMIKEPGAVDPAGYRLIKDVGSSGGGKTVTVTMTAPYPAWRELFSNLLPSHLIKDSPGGFEQGMAENIPVSGGHFHIKQIDRGRDEILLERNDRYWDAPAKPDQILLRRAGTSAQLADSIRSGDAQVAVVHGGDAAAAQLAAIPSVRTAKQFQPRVLQLTLNARTTALADVRVRSGVLALIDPELLAAVGSGSGSAVEPARAQVLSPSDPGYVPTAPERLKSDQAYARLAEAGYVRTATTTTVAPPTTSGPAPTATPNPMPGALMKDGKPLAIRIGTAEEDETAGAVASTVVDQLRVAGIEASVVKLAPEELYGTALVDRQIDAIVGWVRAGSDRATALASRFSCPLTPTVTTGGPTTPPLDGNIDATAPSNLSGVCDPSLQATIDAALRGTTDFTQVLAQAEPKLWELSAVLPVLQDLTIDAAAGDEVEGVSLDGAIQSGVFGDAAGWTRKPR</sequence>
<evidence type="ECO:0000256" key="1">
    <source>
        <dbReference type="SAM" id="MobiDB-lite"/>
    </source>
</evidence>
<reference evidence="3 4" key="2">
    <citation type="submission" date="2020-06" db="EMBL/GenBank/DDBJ databases">
        <title>Antribacter stalactiti gen. nov., sp. nov., a new member of the family Nacardiaceae isolated from a cave.</title>
        <authorList>
            <person name="Kim I.S."/>
        </authorList>
    </citation>
    <scope>NUCLEOTIDE SEQUENCE [LARGE SCALE GENOMIC DNA]</scope>
    <source>
        <strain evidence="3 4">YC2-7</strain>
    </source>
</reference>
<dbReference type="SUPFAM" id="SSF53850">
    <property type="entry name" value="Periplasmic binding protein-like II"/>
    <property type="match status" value="1"/>
</dbReference>
<keyword evidence="4" id="KW-1185">Reference proteome</keyword>
<reference evidence="3 4" key="1">
    <citation type="submission" date="2019-05" db="EMBL/GenBank/DDBJ databases">
        <authorList>
            <person name="Lee S.D."/>
        </authorList>
    </citation>
    <scope>NUCLEOTIDE SEQUENCE [LARGE SCALE GENOMIC DNA]</scope>
    <source>
        <strain evidence="3 4">YC2-7</strain>
    </source>
</reference>
<dbReference type="Gene3D" id="3.90.76.10">
    <property type="entry name" value="Dipeptide-binding Protein, Domain 1"/>
    <property type="match status" value="1"/>
</dbReference>
<dbReference type="GO" id="GO:1904680">
    <property type="term" value="F:peptide transmembrane transporter activity"/>
    <property type="evidence" value="ECO:0007669"/>
    <property type="project" value="TreeGrafter"/>
</dbReference>
<name>A0A848KHM2_9NOCA</name>
<dbReference type="AlphaFoldDB" id="A0A848KHM2"/>